<evidence type="ECO:0000256" key="9">
    <source>
        <dbReference type="ARBA" id="ARBA00023136"/>
    </source>
</evidence>
<evidence type="ECO:0000256" key="4">
    <source>
        <dbReference type="ARBA" id="ARBA00022614"/>
    </source>
</evidence>
<organism evidence="16">
    <name type="scientific">Aegilops tauschii</name>
    <name type="common">Tausch's goatgrass</name>
    <name type="synonym">Aegilops squarrosa</name>
    <dbReference type="NCBI Taxonomy" id="37682"/>
    <lineage>
        <taxon>Eukaryota</taxon>
        <taxon>Viridiplantae</taxon>
        <taxon>Streptophyta</taxon>
        <taxon>Embryophyta</taxon>
        <taxon>Tracheophyta</taxon>
        <taxon>Spermatophyta</taxon>
        <taxon>Magnoliopsida</taxon>
        <taxon>Liliopsida</taxon>
        <taxon>Poales</taxon>
        <taxon>Poaceae</taxon>
        <taxon>BOP clade</taxon>
        <taxon>Pooideae</taxon>
        <taxon>Triticodae</taxon>
        <taxon>Triticeae</taxon>
        <taxon>Triticinae</taxon>
        <taxon>Aegilops</taxon>
    </lineage>
</organism>
<keyword evidence="7" id="KW-0677">Repeat</keyword>
<sequence length="778" mass="84052">MCSFTVPPVVLQLFLLLFLASPATACTEQEKHNLLQFLAGLSSDGGLATSWRNNGTDCCEWEGISCNGDGAVTGVSLESKGLEGPISPFLTNLTSLLRINLSHNSLSGGLPAELIFSRNIIVLDVSFSRLNGSLPELPSLVTTDRPLQVLNISSNQFGSEFPSATWKVMKNLIALNTSNNSFTGHIPSSLCIGSPSLALLDLSYNQLSGDIPITLGNCSKLKVLKAGNNHLSGILPVEIFHATSLEYLSFPNNGGLQGELDGAHIVKLSSLLTLDLGGNSFSGAIPESIGQLRRLEELHLGSNNMSGELPSTMSNCTNLKTIDLKINNLTGDIGKVNFATLQNLKSLDLMENNLGGIVPESIYSCSNLTALRLSANHFHGEISLRIGNLKHLSFVSLSRNSFTNITKALHALKSCRNISTLLIGRNFMNEAMPQDESIDGFQNLQFLAMHQCSLTGRIPTWLSKLTRLKVLVLSKNKLTGPMPSWINSLNNLFHLDVSTNSLSGKIPVTLMEMAMLKSDKPAIYLDPSLVDLDLLIYAVDPSKLQYRINSDWCKMLNLGNNKFTGVIPQEIGQLKALLYLNLSSNNFYGEIPQSIGNLTNLQRLDLSNNHLTGEIPAALEILHFLSEFNISNNDLEGPIPTAGQLSTFQASSFNGNPKLCGTMLINHCSSVEAAPISIVSAKKCSSVKRTLTKMHVKTVPTTATAQPSKCYRARTSGPMPWTSGSSRKPGNPALRRTSDPAYPESTERIHASPDIRPLLKPRTSGPTPGLPAPSVCAQ</sequence>
<evidence type="ECO:0000256" key="3">
    <source>
        <dbReference type="ARBA" id="ARBA00022475"/>
    </source>
</evidence>
<keyword evidence="3" id="KW-1003">Cell membrane</keyword>
<evidence type="ECO:0000259" key="14">
    <source>
        <dbReference type="Pfam" id="PF08263"/>
    </source>
</evidence>
<reference evidence="16" key="1">
    <citation type="submission" date="2015-06" db="UniProtKB">
        <authorList>
            <consortium name="EnsemblPlants"/>
        </authorList>
    </citation>
    <scope>IDENTIFICATION</scope>
</reference>
<dbReference type="ExpressionAtlas" id="N1QU92">
    <property type="expression patterns" value="baseline"/>
</dbReference>
<keyword evidence="8" id="KW-1133">Transmembrane helix</keyword>
<dbReference type="SMART" id="SM00369">
    <property type="entry name" value="LRR_TYP"/>
    <property type="match status" value="9"/>
</dbReference>
<evidence type="ECO:0000256" key="12">
    <source>
        <dbReference type="SAM" id="MobiDB-lite"/>
    </source>
</evidence>
<protein>
    <submittedName>
        <fullName evidence="16">Tyrosine-sulfated glycopeptide receptor 1</fullName>
    </submittedName>
</protein>
<dbReference type="PANTHER" id="PTHR48054:SF47">
    <property type="entry name" value="OS06G0179800 PROTEIN"/>
    <property type="match status" value="1"/>
</dbReference>
<keyword evidence="6 13" id="KW-0732">Signal</keyword>
<feature type="signal peptide" evidence="13">
    <location>
        <begin position="1"/>
        <end position="25"/>
    </location>
</feature>
<evidence type="ECO:0000256" key="10">
    <source>
        <dbReference type="ARBA" id="ARBA00023170"/>
    </source>
</evidence>
<comment type="subcellular location">
    <subcellularLocation>
        <location evidence="1">Cell membrane</location>
        <topology evidence="1">Single-pass type I membrane protein</topology>
    </subcellularLocation>
</comment>
<keyword evidence="5" id="KW-0812">Transmembrane</keyword>
<evidence type="ECO:0000259" key="15">
    <source>
        <dbReference type="Pfam" id="PF23598"/>
    </source>
</evidence>
<feature type="domain" description="Disease resistance R13L4/SHOC-2-like LRR" evidence="15">
    <location>
        <begin position="339"/>
        <end position="503"/>
    </location>
</feature>
<dbReference type="PANTHER" id="PTHR48054">
    <property type="entry name" value="RECEPTOR KINASE-LIKE PROTEIN XA21"/>
    <property type="match status" value="1"/>
</dbReference>
<dbReference type="Pfam" id="PF08263">
    <property type="entry name" value="LRRNT_2"/>
    <property type="match status" value="1"/>
</dbReference>
<dbReference type="InterPro" id="IPR052592">
    <property type="entry name" value="LRR-RLK"/>
</dbReference>
<name>N1QU92_AEGTA</name>
<evidence type="ECO:0000256" key="11">
    <source>
        <dbReference type="ARBA" id="ARBA00023180"/>
    </source>
</evidence>
<evidence type="ECO:0000256" key="13">
    <source>
        <dbReference type="SAM" id="SignalP"/>
    </source>
</evidence>
<evidence type="ECO:0000313" key="16">
    <source>
        <dbReference type="EnsemblPlants" id="EMT02346"/>
    </source>
</evidence>
<evidence type="ECO:0000256" key="6">
    <source>
        <dbReference type="ARBA" id="ARBA00022729"/>
    </source>
</evidence>
<feature type="chain" id="PRO_5014585191" evidence="13">
    <location>
        <begin position="26"/>
        <end position="778"/>
    </location>
</feature>
<keyword evidence="4" id="KW-0433">Leucine-rich repeat</keyword>
<dbReference type="EnsemblPlants" id="EMT02346">
    <property type="protein sequence ID" value="EMT02346"/>
    <property type="gene ID" value="F775_17952"/>
</dbReference>
<dbReference type="GO" id="GO:0051606">
    <property type="term" value="P:detection of stimulus"/>
    <property type="evidence" value="ECO:0007669"/>
    <property type="project" value="UniProtKB-ARBA"/>
</dbReference>
<dbReference type="FunFam" id="3.80.10.10:FF:000470">
    <property type="entry name" value="LRR receptor-like serine/threonine-protein kinase RPK2"/>
    <property type="match status" value="1"/>
</dbReference>
<keyword evidence="9" id="KW-0472">Membrane</keyword>
<dbReference type="FunFam" id="3.80.10.10:FF:000213">
    <property type="entry name" value="Tyrosine-sulfated glycopeptide receptor 1"/>
    <property type="match status" value="1"/>
</dbReference>
<evidence type="ECO:0000256" key="1">
    <source>
        <dbReference type="ARBA" id="ARBA00004251"/>
    </source>
</evidence>
<accession>N1QU92</accession>
<dbReference type="Gene3D" id="3.80.10.10">
    <property type="entry name" value="Ribonuclease Inhibitor"/>
    <property type="match status" value="4"/>
</dbReference>
<feature type="domain" description="Leucine-rich repeat-containing N-terminal plant-type" evidence="14">
    <location>
        <begin position="29"/>
        <end position="67"/>
    </location>
</feature>
<evidence type="ECO:0000256" key="5">
    <source>
        <dbReference type="ARBA" id="ARBA00022692"/>
    </source>
</evidence>
<feature type="region of interest" description="Disordered" evidence="12">
    <location>
        <begin position="705"/>
        <end position="778"/>
    </location>
</feature>
<keyword evidence="10" id="KW-0675">Receptor</keyword>
<dbReference type="GO" id="GO:0005886">
    <property type="term" value="C:plasma membrane"/>
    <property type="evidence" value="ECO:0007669"/>
    <property type="project" value="UniProtKB-SubCell"/>
</dbReference>
<evidence type="ECO:0000256" key="7">
    <source>
        <dbReference type="ARBA" id="ARBA00022737"/>
    </source>
</evidence>
<dbReference type="SUPFAM" id="SSF52058">
    <property type="entry name" value="L domain-like"/>
    <property type="match status" value="2"/>
</dbReference>
<dbReference type="InterPro" id="IPR032675">
    <property type="entry name" value="LRR_dom_sf"/>
</dbReference>
<comment type="similarity">
    <text evidence="2">Belongs to the RLP family.</text>
</comment>
<dbReference type="AlphaFoldDB" id="N1QU92"/>
<dbReference type="InterPro" id="IPR003591">
    <property type="entry name" value="Leu-rich_rpt_typical-subtyp"/>
</dbReference>
<dbReference type="InterPro" id="IPR055414">
    <property type="entry name" value="LRR_R13L4/SHOC2-like"/>
</dbReference>
<keyword evidence="11" id="KW-0325">Glycoprotein</keyword>
<dbReference type="FunFam" id="3.80.10.10:FF:000403">
    <property type="entry name" value="Receptor-like protein 2"/>
    <property type="match status" value="1"/>
</dbReference>
<dbReference type="PRINTS" id="PR00019">
    <property type="entry name" value="LEURICHRPT"/>
</dbReference>
<evidence type="ECO:0000256" key="8">
    <source>
        <dbReference type="ARBA" id="ARBA00022989"/>
    </source>
</evidence>
<proteinExistence type="inferred from homology"/>
<dbReference type="FunFam" id="3.80.10.10:FF:000530">
    <property type="entry name" value="Receptor-like protein 2"/>
    <property type="match status" value="1"/>
</dbReference>
<dbReference type="Pfam" id="PF23598">
    <property type="entry name" value="LRR_14"/>
    <property type="match status" value="1"/>
</dbReference>
<dbReference type="PROSITE" id="PS51450">
    <property type="entry name" value="LRR"/>
    <property type="match status" value="1"/>
</dbReference>
<dbReference type="InterPro" id="IPR001611">
    <property type="entry name" value="Leu-rich_rpt"/>
</dbReference>
<dbReference type="Pfam" id="PF00560">
    <property type="entry name" value="LRR_1"/>
    <property type="match status" value="6"/>
</dbReference>
<evidence type="ECO:0000256" key="2">
    <source>
        <dbReference type="ARBA" id="ARBA00009592"/>
    </source>
</evidence>
<dbReference type="InterPro" id="IPR013210">
    <property type="entry name" value="LRR_N_plant-typ"/>
</dbReference>